<dbReference type="AlphaFoldDB" id="A0AAV5WPM0"/>
<keyword evidence="2" id="KW-1185">Reference proteome</keyword>
<proteinExistence type="predicted"/>
<sequence length="76" mass="8601">LFSVLSVSSDIKTVSLSKIQSSDKQFVVRMALLRDKQVISHLAYPAKSEEGEYKVRVDSFFPFVFQSGEKIRCVEA</sequence>
<evidence type="ECO:0000313" key="1">
    <source>
        <dbReference type="EMBL" id="GMT34216.1"/>
    </source>
</evidence>
<gene>
    <name evidence="1" type="ORF">PFISCL1PPCAC_25513</name>
</gene>
<protein>
    <submittedName>
        <fullName evidence="1">Uncharacterized protein</fullName>
    </submittedName>
</protein>
<feature type="non-terminal residue" evidence="1">
    <location>
        <position position="1"/>
    </location>
</feature>
<evidence type="ECO:0000313" key="2">
    <source>
        <dbReference type="Proteomes" id="UP001432322"/>
    </source>
</evidence>
<feature type="non-terminal residue" evidence="1">
    <location>
        <position position="76"/>
    </location>
</feature>
<dbReference type="EMBL" id="BTSY01000006">
    <property type="protein sequence ID" value="GMT34216.1"/>
    <property type="molecule type" value="Genomic_DNA"/>
</dbReference>
<reference evidence="1" key="1">
    <citation type="submission" date="2023-10" db="EMBL/GenBank/DDBJ databases">
        <title>Genome assembly of Pristionchus species.</title>
        <authorList>
            <person name="Yoshida K."/>
            <person name="Sommer R.J."/>
        </authorList>
    </citation>
    <scope>NUCLEOTIDE SEQUENCE</scope>
    <source>
        <strain evidence="1">RS5133</strain>
    </source>
</reference>
<dbReference type="Proteomes" id="UP001432322">
    <property type="component" value="Unassembled WGS sequence"/>
</dbReference>
<comment type="caution">
    <text evidence="1">The sequence shown here is derived from an EMBL/GenBank/DDBJ whole genome shotgun (WGS) entry which is preliminary data.</text>
</comment>
<organism evidence="1 2">
    <name type="scientific">Pristionchus fissidentatus</name>
    <dbReference type="NCBI Taxonomy" id="1538716"/>
    <lineage>
        <taxon>Eukaryota</taxon>
        <taxon>Metazoa</taxon>
        <taxon>Ecdysozoa</taxon>
        <taxon>Nematoda</taxon>
        <taxon>Chromadorea</taxon>
        <taxon>Rhabditida</taxon>
        <taxon>Rhabditina</taxon>
        <taxon>Diplogasteromorpha</taxon>
        <taxon>Diplogasteroidea</taxon>
        <taxon>Neodiplogasteridae</taxon>
        <taxon>Pristionchus</taxon>
    </lineage>
</organism>
<accession>A0AAV5WPM0</accession>
<name>A0AAV5WPM0_9BILA</name>